<dbReference type="EMBL" id="FOTI01000017">
    <property type="protein sequence ID" value="SFL54273.1"/>
    <property type="molecule type" value="Genomic_DNA"/>
</dbReference>
<evidence type="ECO:0000256" key="3">
    <source>
        <dbReference type="ARBA" id="ARBA00023163"/>
    </source>
</evidence>
<dbReference type="InterPro" id="IPR014757">
    <property type="entry name" value="Tscrpt_reg_IclR_C"/>
</dbReference>
<dbReference type="InterPro" id="IPR050707">
    <property type="entry name" value="HTH_MetabolicPath_Reg"/>
</dbReference>
<dbReference type="InterPro" id="IPR036388">
    <property type="entry name" value="WH-like_DNA-bd_sf"/>
</dbReference>
<dbReference type="Gene3D" id="3.30.450.40">
    <property type="match status" value="1"/>
</dbReference>
<dbReference type="InterPro" id="IPR029016">
    <property type="entry name" value="GAF-like_dom_sf"/>
</dbReference>
<dbReference type="RefSeq" id="WP_089861464.1">
    <property type="nucleotide sequence ID" value="NZ_FOTI01000017.1"/>
</dbReference>
<dbReference type="SMART" id="SM00346">
    <property type="entry name" value="HTH_ICLR"/>
    <property type="match status" value="1"/>
</dbReference>
<dbReference type="InterPro" id="IPR036390">
    <property type="entry name" value="WH_DNA-bd_sf"/>
</dbReference>
<organism evidence="6 7">
    <name type="scientific">Halanaerobium salsuginis</name>
    <dbReference type="NCBI Taxonomy" id="29563"/>
    <lineage>
        <taxon>Bacteria</taxon>
        <taxon>Bacillati</taxon>
        <taxon>Bacillota</taxon>
        <taxon>Clostridia</taxon>
        <taxon>Halanaerobiales</taxon>
        <taxon>Halanaerobiaceae</taxon>
        <taxon>Halanaerobium</taxon>
    </lineage>
</organism>
<proteinExistence type="predicted"/>
<accession>A0A1I4IJU2</accession>
<evidence type="ECO:0000256" key="1">
    <source>
        <dbReference type="ARBA" id="ARBA00023015"/>
    </source>
</evidence>
<name>A0A1I4IJU2_9FIRM</name>
<dbReference type="SUPFAM" id="SSF46785">
    <property type="entry name" value="Winged helix' DNA-binding domain"/>
    <property type="match status" value="1"/>
</dbReference>
<evidence type="ECO:0000259" key="5">
    <source>
        <dbReference type="PROSITE" id="PS51078"/>
    </source>
</evidence>
<evidence type="ECO:0000259" key="4">
    <source>
        <dbReference type="PROSITE" id="PS51077"/>
    </source>
</evidence>
<keyword evidence="1" id="KW-0805">Transcription regulation</keyword>
<gene>
    <name evidence="6" type="ORF">SAMN02983006_01438</name>
</gene>
<feature type="domain" description="IclR-ED" evidence="5">
    <location>
        <begin position="79"/>
        <end position="261"/>
    </location>
</feature>
<protein>
    <submittedName>
        <fullName evidence="6">Transcriptional regulator, IclR family</fullName>
    </submittedName>
</protein>
<dbReference type="PANTHER" id="PTHR30136">
    <property type="entry name" value="HELIX-TURN-HELIX TRANSCRIPTIONAL REGULATOR, ICLR FAMILY"/>
    <property type="match status" value="1"/>
</dbReference>
<dbReference type="PANTHER" id="PTHR30136:SF24">
    <property type="entry name" value="HTH-TYPE TRANSCRIPTIONAL REPRESSOR ALLR"/>
    <property type="match status" value="1"/>
</dbReference>
<evidence type="ECO:0000313" key="7">
    <source>
        <dbReference type="Proteomes" id="UP000199006"/>
    </source>
</evidence>
<dbReference type="GO" id="GO:0003700">
    <property type="term" value="F:DNA-binding transcription factor activity"/>
    <property type="evidence" value="ECO:0007669"/>
    <property type="project" value="TreeGrafter"/>
</dbReference>
<dbReference type="Pfam" id="PF01614">
    <property type="entry name" value="IclR_C"/>
    <property type="match status" value="1"/>
</dbReference>
<evidence type="ECO:0000313" key="6">
    <source>
        <dbReference type="EMBL" id="SFL54273.1"/>
    </source>
</evidence>
<keyword evidence="7" id="KW-1185">Reference proteome</keyword>
<dbReference type="SUPFAM" id="SSF55781">
    <property type="entry name" value="GAF domain-like"/>
    <property type="match status" value="1"/>
</dbReference>
<dbReference type="STRING" id="29563.SAMN02983006_01438"/>
<reference evidence="6 7" key="1">
    <citation type="submission" date="2016-10" db="EMBL/GenBank/DDBJ databases">
        <authorList>
            <person name="de Groot N.N."/>
        </authorList>
    </citation>
    <scope>NUCLEOTIDE SEQUENCE [LARGE SCALE GENOMIC DNA]</scope>
    <source>
        <strain evidence="6 7">ATCC 51327</strain>
    </source>
</reference>
<keyword evidence="2" id="KW-0238">DNA-binding</keyword>
<feature type="domain" description="HTH iclR-type" evidence="4">
    <location>
        <begin position="16"/>
        <end position="78"/>
    </location>
</feature>
<dbReference type="PROSITE" id="PS51077">
    <property type="entry name" value="HTH_ICLR"/>
    <property type="match status" value="1"/>
</dbReference>
<dbReference type="PROSITE" id="PS51078">
    <property type="entry name" value="ICLR_ED"/>
    <property type="match status" value="1"/>
</dbReference>
<dbReference type="InterPro" id="IPR005471">
    <property type="entry name" value="Tscrpt_reg_IclR_N"/>
</dbReference>
<dbReference type="AlphaFoldDB" id="A0A1I4IJU2"/>
<dbReference type="GO" id="GO:0003677">
    <property type="term" value="F:DNA binding"/>
    <property type="evidence" value="ECO:0007669"/>
    <property type="project" value="UniProtKB-KW"/>
</dbReference>
<evidence type="ECO:0000256" key="2">
    <source>
        <dbReference type="ARBA" id="ARBA00023125"/>
    </source>
</evidence>
<dbReference type="Proteomes" id="UP000199006">
    <property type="component" value="Unassembled WGS sequence"/>
</dbReference>
<dbReference type="OrthoDB" id="9791752at2"/>
<sequence length="264" mass="29882">MKKEVVIITTTNQKRESTLDRAIKVLDYLAEAQDKKTMTEIAKDLKIPNGTSYNILQTLEKYSLIERDQVTKRYSLGFKLFQLGNNVKFIRNLRNIAMPYLRELTRESGETAQLGILFSEQLYFLEIIESPQSKKTRGTVGLSLPLHAPAAGKVLLAFQKADLRNELLAKLELPSFNLNTISSLDRLKTELDEVRKKGYAVDREEVFLGTTCLAAPIYNAEKEIIAALGITGDTRRVKAKLDNLINIVQHEALNVSFKFGYQLN</sequence>
<dbReference type="Gene3D" id="1.10.10.10">
    <property type="entry name" value="Winged helix-like DNA-binding domain superfamily/Winged helix DNA-binding domain"/>
    <property type="match status" value="1"/>
</dbReference>
<dbReference type="Pfam" id="PF09339">
    <property type="entry name" value="HTH_IclR"/>
    <property type="match status" value="1"/>
</dbReference>
<dbReference type="GO" id="GO:0045892">
    <property type="term" value="P:negative regulation of DNA-templated transcription"/>
    <property type="evidence" value="ECO:0007669"/>
    <property type="project" value="TreeGrafter"/>
</dbReference>
<keyword evidence="3" id="KW-0804">Transcription</keyword>